<dbReference type="GO" id="GO:0004197">
    <property type="term" value="F:cysteine-type endopeptidase activity"/>
    <property type="evidence" value="ECO:0007669"/>
    <property type="project" value="InterPro"/>
</dbReference>
<accession>A0A139WQH9</accession>
<dbReference type="PANTHER" id="PTHR48104:SF30">
    <property type="entry name" value="METACASPASE-1"/>
    <property type="match status" value="1"/>
</dbReference>
<evidence type="ECO:0000313" key="3">
    <source>
        <dbReference type="EMBL" id="KYC34675.1"/>
    </source>
</evidence>
<dbReference type="InterPro" id="IPR011600">
    <property type="entry name" value="Pept_C14_caspase"/>
</dbReference>
<organism evidence="3 4">
    <name type="scientific">Scytonema hofmannii PCC 7110</name>
    <dbReference type="NCBI Taxonomy" id="128403"/>
    <lineage>
        <taxon>Bacteria</taxon>
        <taxon>Bacillati</taxon>
        <taxon>Cyanobacteriota</taxon>
        <taxon>Cyanophyceae</taxon>
        <taxon>Nostocales</taxon>
        <taxon>Scytonemataceae</taxon>
        <taxon>Scytonema</taxon>
    </lineage>
</organism>
<dbReference type="STRING" id="128403.WA1_50640"/>
<gene>
    <name evidence="3" type="ORF">WA1_50640</name>
</gene>
<feature type="compositionally biased region" description="Polar residues" evidence="1">
    <location>
        <begin position="181"/>
        <end position="190"/>
    </location>
</feature>
<feature type="domain" description="Peptidase C14 caspase" evidence="2">
    <location>
        <begin position="5"/>
        <end position="295"/>
    </location>
</feature>
<dbReference type="EMBL" id="ANNX02000077">
    <property type="protein sequence ID" value="KYC34675.1"/>
    <property type="molecule type" value="Genomic_DNA"/>
</dbReference>
<dbReference type="OrthoDB" id="8447555at2"/>
<protein>
    <recommendedName>
        <fullName evidence="2">Peptidase C14 caspase domain-containing protein</fullName>
    </recommendedName>
</protein>
<dbReference type="RefSeq" id="WP_017749973.1">
    <property type="nucleotide sequence ID" value="NZ_KQ976356.1"/>
</dbReference>
<dbReference type="GO" id="GO:0005737">
    <property type="term" value="C:cytoplasm"/>
    <property type="evidence" value="ECO:0007669"/>
    <property type="project" value="TreeGrafter"/>
</dbReference>
<dbReference type="Proteomes" id="UP000076925">
    <property type="component" value="Unassembled WGS sequence"/>
</dbReference>
<keyword evidence="4" id="KW-1185">Reference proteome</keyword>
<evidence type="ECO:0000256" key="1">
    <source>
        <dbReference type="SAM" id="MobiDB-lite"/>
    </source>
</evidence>
<dbReference type="AlphaFoldDB" id="A0A139WQH9"/>
<proteinExistence type="predicted"/>
<comment type="caution">
    <text evidence="3">The sequence shown here is derived from an EMBL/GenBank/DDBJ whole genome shotgun (WGS) entry which is preliminary data.</text>
</comment>
<reference evidence="3 4" key="1">
    <citation type="journal article" date="2013" name="Genome Biol. Evol.">
        <title>Genomes of Stigonematalean cyanobacteria (subsection V) and the evolution of oxygenic photosynthesis from prokaryotes to plastids.</title>
        <authorList>
            <person name="Dagan T."/>
            <person name="Roettger M."/>
            <person name="Stucken K."/>
            <person name="Landan G."/>
            <person name="Koch R."/>
            <person name="Major P."/>
            <person name="Gould S.B."/>
            <person name="Goremykin V.V."/>
            <person name="Rippka R."/>
            <person name="Tandeau de Marsac N."/>
            <person name="Gugger M."/>
            <person name="Lockhart P.J."/>
            <person name="Allen J.F."/>
            <person name="Brune I."/>
            <person name="Maus I."/>
            <person name="Puhler A."/>
            <person name="Martin W.F."/>
        </authorList>
    </citation>
    <scope>NUCLEOTIDE SEQUENCE [LARGE SCALE GENOMIC DNA]</scope>
    <source>
        <strain evidence="3 4">PCC 7110</strain>
    </source>
</reference>
<evidence type="ECO:0000259" key="2">
    <source>
        <dbReference type="Pfam" id="PF00656"/>
    </source>
</evidence>
<dbReference type="Gene3D" id="3.40.50.1460">
    <property type="match status" value="1"/>
</dbReference>
<evidence type="ECO:0000313" key="4">
    <source>
        <dbReference type="Proteomes" id="UP000076925"/>
    </source>
</evidence>
<name>A0A139WQH9_9CYAN</name>
<dbReference type="PANTHER" id="PTHR48104">
    <property type="entry name" value="METACASPASE-4"/>
    <property type="match status" value="1"/>
</dbReference>
<feature type="region of interest" description="Disordered" evidence="1">
    <location>
        <begin position="169"/>
        <end position="190"/>
    </location>
</feature>
<dbReference type="GO" id="GO:0006508">
    <property type="term" value="P:proteolysis"/>
    <property type="evidence" value="ECO:0007669"/>
    <property type="project" value="InterPro"/>
</dbReference>
<dbReference type="Pfam" id="PF00656">
    <property type="entry name" value="Peptidase_C14"/>
    <property type="match status" value="1"/>
</dbReference>
<dbReference type="InterPro" id="IPR050452">
    <property type="entry name" value="Metacaspase"/>
</dbReference>
<sequence length="361" mass="40146">MNHLYALLVGIDCYLPNELPDGASYRSLKGCVRDINHVEAFLKRQFNLPPEQIYMLTASNVDDSGEPFEPPSKWPTYENIVKMFQEVTSMAQSGDQVYIHYSGHGGRAVTIYPELKREKGFDEALVPLDIGKPTSRYLRDLELAALLQKMVSKGLVVTVVLDSCHSGGATRAGDSDIRGADTNTVDTTPRPTESLVASSWELVKTWQNLTGGARNATAIGGMLPLVKDYVLLAACRPSEYAYEYAFNGFERNGALTYWLLDSLQNRSLDLTYNELYSRINAKIHSQFQQQTPMLMGEGNRLVFGNSYESLQYTATVMQVDATSHPVLVKLNAGIAQGVDEGSLFAIYPREIKDITCNNLQY</sequence>